<dbReference type="GO" id="GO:0003676">
    <property type="term" value="F:nucleic acid binding"/>
    <property type="evidence" value="ECO:0007669"/>
    <property type="project" value="InterPro"/>
</dbReference>
<dbReference type="EMBL" id="CP002048">
    <property type="protein sequence ID" value="ADI02114.1"/>
    <property type="molecule type" value="Genomic_DNA"/>
</dbReference>
<dbReference type="OrthoDB" id="2083006at2"/>
<dbReference type="eggNOG" id="ENOG5032YA1">
    <property type="taxonomic scope" value="Bacteria"/>
</dbReference>
<evidence type="ECO:0000313" key="2">
    <source>
        <dbReference type="Proteomes" id="UP000000378"/>
    </source>
</evidence>
<dbReference type="SUPFAM" id="SSF53098">
    <property type="entry name" value="Ribonuclease H-like"/>
    <property type="match status" value="1"/>
</dbReference>
<evidence type="ECO:0000313" key="1">
    <source>
        <dbReference type="EMBL" id="ADI02114.1"/>
    </source>
</evidence>
<protein>
    <submittedName>
        <fullName evidence="1">Uncharacterized protein</fullName>
    </submittedName>
</protein>
<gene>
    <name evidence="1" type="ordered locus">Slip_1351</name>
</gene>
<keyword evidence="2" id="KW-1185">Reference proteome</keyword>
<accession>D7CN29</accession>
<dbReference type="AlphaFoldDB" id="D7CN29"/>
<dbReference type="Proteomes" id="UP000000378">
    <property type="component" value="Chromosome"/>
</dbReference>
<sequence length="172" mass="19529">MKYFFVDAETDGLYGPVIAVGAVVYDDGWTELGTFQGAVDLDNYIMTEEWVKQNVLPHMKQIAPRYESESELLDAFWGFWITHREGCLCIADVAYPVEMSLFKKCVLKNEQERRFQGPYPLLDLSTALYVKGIDPLIDRGALVSGEAFTRHNPLDDARLAAKCWRLVVNGML</sequence>
<organism evidence="1 2">
    <name type="scientific">Syntrophothermus lipocalidus (strain DSM 12680 / TGB-C1)</name>
    <dbReference type="NCBI Taxonomy" id="643648"/>
    <lineage>
        <taxon>Bacteria</taxon>
        <taxon>Bacillati</taxon>
        <taxon>Bacillota</taxon>
        <taxon>Clostridia</taxon>
        <taxon>Eubacteriales</taxon>
        <taxon>Syntrophomonadaceae</taxon>
        <taxon>Syntrophothermus</taxon>
    </lineage>
</organism>
<proteinExistence type="predicted"/>
<dbReference type="HOGENOM" id="CLU_1569773_0_0_9"/>
<dbReference type="InterPro" id="IPR036397">
    <property type="entry name" value="RNaseH_sf"/>
</dbReference>
<dbReference type="Gene3D" id="3.30.420.10">
    <property type="entry name" value="Ribonuclease H-like superfamily/Ribonuclease H"/>
    <property type="match status" value="1"/>
</dbReference>
<dbReference type="STRING" id="643648.Slip_1351"/>
<reference evidence="1 2" key="2">
    <citation type="journal article" date="2010" name="Stand. Genomic Sci.">
        <title>Complete genome sequence of Syntrophothermus lipocalidus type strain (TGB-C1).</title>
        <authorList>
            <person name="Djao O.D."/>
            <person name="Zhang X."/>
            <person name="Lucas S."/>
            <person name="Lapidus A."/>
            <person name="Del Rio T.G."/>
            <person name="Nolan M."/>
            <person name="Tice H."/>
            <person name="Cheng J.F."/>
            <person name="Han C."/>
            <person name="Tapia R."/>
            <person name="Goodwin L."/>
            <person name="Pitluck S."/>
            <person name="Liolios K."/>
            <person name="Ivanova N."/>
            <person name="Mavromatis K."/>
            <person name="Mikhailova N."/>
            <person name="Ovchinnikova G."/>
            <person name="Pati A."/>
            <person name="Brambilla E."/>
            <person name="Chen A."/>
            <person name="Palaniappan K."/>
            <person name="Land M."/>
            <person name="Hauser L."/>
            <person name="Chang Y.J."/>
            <person name="Jeffries C.D."/>
            <person name="Rohde M."/>
            <person name="Sikorski J."/>
            <person name="Spring S."/>
            <person name="Goker M."/>
            <person name="Detter J.C."/>
            <person name="Woyke T."/>
            <person name="Bristow J."/>
            <person name="Eisen J.A."/>
            <person name="Markowitz V."/>
            <person name="Hugenholtz P."/>
            <person name="Kyrpides N.C."/>
            <person name="Klenk H.P."/>
        </authorList>
    </citation>
    <scope>NUCLEOTIDE SEQUENCE [LARGE SCALE GENOMIC DNA]</scope>
    <source>
        <strain evidence="2">DSM 12680 / TGB-C1</strain>
    </source>
</reference>
<dbReference type="KEGG" id="slp:Slip_1351"/>
<reference evidence="2" key="1">
    <citation type="journal article" date="2010" name="Stand. Genomic Sci.">
        <title>Complete genome sequence of Syntrophothermus lipocalidus type strain (TGB-C1T).</title>
        <authorList>
            <consortium name="US DOE Joint Genome Institute (JGI-PGF)"/>
            <person name="Djao O."/>
            <person name="Zhang X."/>
            <person name="Lucas S."/>
            <person name="Lapidus A."/>
            <person name="Glavina Del Rio T."/>
            <person name="Nolan M."/>
            <person name="Tice H."/>
            <person name="Cheng J."/>
            <person name="Han C."/>
            <person name="Tapia R."/>
            <person name="Goodwin L."/>
            <person name="Pitluck S."/>
            <person name="Liolios K."/>
            <person name="Ivanova N."/>
            <person name="Mavromatis K."/>
            <person name="Mikhailova N."/>
            <person name="Ovchinnikova G."/>
            <person name="Pati A."/>
            <person name="Brambilla E."/>
            <person name="Chen A."/>
            <person name="Palaniappan K."/>
            <person name="Land M."/>
            <person name="Hauser L."/>
            <person name="Chang Y."/>
            <person name="Jeffries C."/>
            <person name="Rohde M."/>
            <person name="Sikorski J."/>
            <person name="Spring S."/>
            <person name="Goker M."/>
            <person name="Detter J."/>
            <person name="Woyke T."/>
            <person name="Bristow J."/>
            <person name="Eisen J."/>
            <person name="Markowitz V."/>
            <person name="Hugenholtz P."/>
            <person name="Kyrpides N."/>
            <person name="Klenk H."/>
        </authorList>
    </citation>
    <scope>NUCLEOTIDE SEQUENCE [LARGE SCALE GENOMIC DNA]</scope>
    <source>
        <strain evidence="2">DSM 12680 / TGB-C1</strain>
    </source>
</reference>
<name>D7CN29_SYNLT</name>
<dbReference type="RefSeq" id="WP_013175516.1">
    <property type="nucleotide sequence ID" value="NC_014220.1"/>
</dbReference>
<dbReference type="InterPro" id="IPR012337">
    <property type="entry name" value="RNaseH-like_sf"/>
</dbReference>